<dbReference type="SMART" id="SM00345">
    <property type="entry name" value="HTH_GNTR"/>
    <property type="match status" value="1"/>
</dbReference>
<name>A0ABP9UL46_9BACT</name>
<accession>A0ABP9UL46</accession>
<keyword evidence="1" id="KW-0805">Transcription regulation</keyword>
<gene>
    <name evidence="5" type="primary">nanR</name>
    <name evidence="5" type="ORF">Hsar01_00272</name>
</gene>
<evidence type="ECO:0000256" key="2">
    <source>
        <dbReference type="ARBA" id="ARBA00023125"/>
    </source>
</evidence>
<evidence type="ECO:0000259" key="4">
    <source>
        <dbReference type="PROSITE" id="PS50949"/>
    </source>
</evidence>
<dbReference type="PANTHER" id="PTHR43537">
    <property type="entry name" value="TRANSCRIPTIONAL REGULATOR, GNTR FAMILY"/>
    <property type="match status" value="1"/>
</dbReference>
<dbReference type="Gene3D" id="1.20.120.530">
    <property type="entry name" value="GntR ligand-binding domain-like"/>
    <property type="match status" value="1"/>
</dbReference>
<dbReference type="InterPro" id="IPR011711">
    <property type="entry name" value="GntR_C"/>
</dbReference>
<dbReference type="PRINTS" id="PR00035">
    <property type="entry name" value="HTHGNTR"/>
</dbReference>
<keyword evidence="2" id="KW-0238">DNA-binding</keyword>
<evidence type="ECO:0000256" key="3">
    <source>
        <dbReference type="ARBA" id="ARBA00023163"/>
    </source>
</evidence>
<dbReference type="SMART" id="SM00895">
    <property type="entry name" value="FCD"/>
    <property type="match status" value="1"/>
</dbReference>
<dbReference type="Pfam" id="PF00392">
    <property type="entry name" value="GntR"/>
    <property type="match status" value="1"/>
</dbReference>
<sequence>MPVSGIDSTRIPAHIRRMPRLSAQIASQLEQEILSGSLPPGSRVPSEEKLSERFDASRTVIREAIQQLRGRGMLVSRKGSGTYIALPSLDPLGTAFEAYSVLADTSDFLELIDFRILIESECARLAATQAGQRQLARLEQAIAAMEASAGTQAKFSRADIAFHVALAQASANKLYTAMLGALEKPCIEFAQANRTESDWYGEVIAQHRAILDAVVAGNGGQAAEAMRRHLLSSRRHFVDLTNPPEEASRG</sequence>
<evidence type="ECO:0000313" key="6">
    <source>
        <dbReference type="Proteomes" id="UP001476282"/>
    </source>
</evidence>
<dbReference type="InterPro" id="IPR036388">
    <property type="entry name" value="WH-like_DNA-bd_sf"/>
</dbReference>
<dbReference type="InterPro" id="IPR000524">
    <property type="entry name" value="Tscrpt_reg_HTH_GntR"/>
</dbReference>
<dbReference type="Gene3D" id="1.10.10.10">
    <property type="entry name" value="Winged helix-like DNA-binding domain superfamily/Winged helix DNA-binding domain"/>
    <property type="match status" value="1"/>
</dbReference>
<protein>
    <submittedName>
        <fullName evidence="5">HTH-type transcriptional repressor NanR</fullName>
    </submittedName>
</protein>
<dbReference type="InterPro" id="IPR036390">
    <property type="entry name" value="WH_DNA-bd_sf"/>
</dbReference>
<dbReference type="PROSITE" id="PS50949">
    <property type="entry name" value="HTH_GNTR"/>
    <property type="match status" value="1"/>
</dbReference>
<evidence type="ECO:0000313" key="5">
    <source>
        <dbReference type="EMBL" id="GAA5481066.1"/>
    </source>
</evidence>
<keyword evidence="6" id="KW-1185">Reference proteome</keyword>
<reference evidence="5 6" key="1">
    <citation type="submission" date="2024-02" db="EMBL/GenBank/DDBJ databases">
        <title>Haloferula sargassicola NBRC 104335.</title>
        <authorList>
            <person name="Ichikawa N."/>
            <person name="Katano-Makiyama Y."/>
            <person name="Hidaka K."/>
        </authorList>
    </citation>
    <scope>NUCLEOTIDE SEQUENCE [LARGE SCALE GENOMIC DNA]</scope>
    <source>
        <strain evidence="5 6">NBRC 104335</strain>
    </source>
</reference>
<dbReference type="Proteomes" id="UP001476282">
    <property type="component" value="Unassembled WGS sequence"/>
</dbReference>
<dbReference type="SUPFAM" id="SSF48008">
    <property type="entry name" value="GntR ligand-binding domain-like"/>
    <property type="match status" value="1"/>
</dbReference>
<dbReference type="Pfam" id="PF07729">
    <property type="entry name" value="FCD"/>
    <property type="match status" value="1"/>
</dbReference>
<dbReference type="PANTHER" id="PTHR43537:SF44">
    <property type="entry name" value="GNTR FAMILY REGULATORY PROTEIN"/>
    <property type="match status" value="1"/>
</dbReference>
<feature type="domain" description="HTH gntR-type" evidence="4">
    <location>
        <begin position="19"/>
        <end position="87"/>
    </location>
</feature>
<dbReference type="InterPro" id="IPR008920">
    <property type="entry name" value="TF_FadR/GntR_C"/>
</dbReference>
<evidence type="ECO:0000256" key="1">
    <source>
        <dbReference type="ARBA" id="ARBA00023015"/>
    </source>
</evidence>
<keyword evidence="3" id="KW-0804">Transcription</keyword>
<comment type="caution">
    <text evidence="5">The sequence shown here is derived from an EMBL/GenBank/DDBJ whole genome shotgun (WGS) entry which is preliminary data.</text>
</comment>
<organism evidence="5 6">
    <name type="scientific">Haloferula sargassicola</name>
    <dbReference type="NCBI Taxonomy" id="490096"/>
    <lineage>
        <taxon>Bacteria</taxon>
        <taxon>Pseudomonadati</taxon>
        <taxon>Verrucomicrobiota</taxon>
        <taxon>Verrucomicrobiia</taxon>
        <taxon>Verrucomicrobiales</taxon>
        <taxon>Verrucomicrobiaceae</taxon>
        <taxon>Haloferula</taxon>
    </lineage>
</organism>
<proteinExistence type="predicted"/>
<dbReference type="CDD" id="cd07377">
    <property type="entry name" value="WHTH_GntR"/>
    <property type="match status" value="1"/>
</dbReference>
<dbReference type="EMBL" id="BAABRI010000001">
    <property type="protein sequence ID" value="GAA5481066.1"/>
    <property type="molecule type" value="Genomic_DNA"/>
</dbReference>
<dbReference type="SUPFAM" id="SSF46785">
    <property type="entry name" value="Winged helix' DNA-binding domain"/>
    <property type="match status" value="1"/>
</dbReference>